<dbReference type="Gene3D" id="2.60.40.10">
    <property type="entry name" value="Immunoglobulins"/>
    <property type="match status" value="1"/>
</dbReference>
<dbReference type="EMBL" id="JXJN01020913">
    <property type="status" value="NOT_ANNOTATED_CDS"/>
    <property type="molecule type" value="Genomic_DNA"/>
</dbReference>
<dbReference type="Pfam" id="PF07679">
    <property type="entry name" value="I-set"/>
    <property type="match status" value="1"/>
</dbReference>
<dbReference type="EnsemblMetazoa" id="GPPI041133-RA">
    <property type="protein sequence ID" value="GPPI041133-PA"/>
    <property type="gene ID" value="GPPI041133"/>
</dbReference>
<dbReference type="AlphaFoldDB" id="A0A1B0BUT7"/>
<dbReference type="InterPro" id="IPR036179">
    <property type="entry name" value="Ig-like_dom_sf"/>
</dbReference>
<feature type="domain" description="Immunoglobulin I-set" evidence="1">
    <location>
        <begin position="14"/>
        <end position="55"/>
    </location>
</feature>
<protein>
    <recommendedName>
        <fullName evidence="1">Immunoglobulin I-set domain-containing protein</fullName>
    </recommendedName>
</protein>
<accession>A0A1B0BUT7</accession>
<proteinExistence type="predicted"/>
<name>A0A1B0BUT7_9MUSC</name>
<reference evidence="2" key="2">
    <citation type="submission" date="2020-05" db="UniProtKB">
        <authorList>
            <consortium name="EnsemblMetazoa"/>
        </authorList>
    </citation>
    <scope>IDENTIFICATION</scope>
    <source>
        <strain evidence="2">IAEA</strain>
    </source>
</reference>
<dbReference type="SUPFAM" id="SSF48726">
    <property type="entry name" value="Immunoglobulin"/>
    <property type="match status" value="1"/>
</dbReference>
<evidence type="ECO:0000259" key="1">
    <source>
        <dbReference type="Pfam" id="PF07679"/>
    </source>
</evidence>
<dbReference type="InterPro" id="IPR013783">
    <property type="entry name" value="Ig-like_fold"/>
</dbReference>
<organism evidence="2 3">
    <name type="scientific">Glossina palpalis gambiensis</name>
    <dbReference type="NCBI Taxonomy" id="67801"/>
    <lineage>
        <taxon>Eukaryota</taxon>
        <taxon>Metazoa</taxon>
        <taxon>Ecdysozoa</taxon>
        <taxon>Arthropoda</taxon>
        <taxon>Hexapoda</taxon>
        <taxon>Insecta</taxon>
        <taxon>Pterygota</taxon>
        <taxon>Neoptera</taxon>
        <taxon>Endopterygota</taxon>
        <taxon>Diptera</taxon>
        <taxon>Brachycera</taxon>
        <taxon>Muscomorpha</taxon>
        <taxon>Hippoboscoidea</taxon>
        <taxon>Glossinidae</taxon>
        <taxon>Glossina</taxon>
    </lineage>
</organism>
<dbReference type="STRING" id="67801.A0A1B0BUT7"/>
<dbReference type="VEuPathDB" id="VectorBase:GPPI041133"/>
<reference evidence="3" key="1">
    <citation type="submission" date="2015-01" db="EMBL/GenBank/DDBJ databases">
        <authorList>
            <person name="Aksoy S."/>
            <person name="Warren W."/>
            <person name="Wilson R.K."/>
        </authorList>
    </citation>
    <scope>NUCLEOTIDE SEQUENCE [LARGE SCALE GENOMIC DNA]</scope>
    <source>
        <strain evidence="3">IAEA</strain>
    </source>
</reference>
<evidence type="ECO:0000313" key="3">
    <source>
        <dbReference type="Proteomes" id="UP000092460"/>
    </source>
</evidence>
<dbReference type="Proteomes" id="UP000092460">
    <property type="component" value="Unassembled WGS sequence"/>
</dbReference>
<sequence>MQKVVEMGGSNKLLYEADESMSLLIKNANTDDAGIYSFHAVNDLGEGTSEINLTIKAPPKIKKITDVMYNISETGRIEVEVDGLFPIQYEIISHFHYSSTQLPRIIFYKI</sequence>
<keyword evidence="3" id="KW-1185">Reference proteome</keyword>
<dbReference type="InterPro" id="IPR013098">
    <property type="entry name" value="Ig_I-set"/>
</dbReference>
<evidence type="ECO:0000313" key="2">
    <source>
        <dbReference type="EnsemblMetazoa" id="GPPI041133-PA"/>
    </source>
</evidence>